<dbReference type="SUPFAM" id="SSF48029">
    <property type="entry name" value="FliG"/>
    <property type="match status" value="2"/>
</dbReference>
<organism evidence="13 14">
    <name type="scientific">Acidiferrimicrobium australe</name>
    <dbReference type="NCBI Taxonomy" id="2664430"/>
    <lineage>
        <taxon>Bacteria</taxon>
        <taxon>Bacillati</taxon>
        <taxon>Actinomycetota</taxon>
        <taxon>Acidimicrobiia</taxon>
        <taxon>Acidimicrobiales</taxon>
        <taxon>Acidimicrobiaceae</taxon>
        <taxon>Acidiferrimicrobium</taxon>
    </lineage>
</organism>
<keyword evidence="13" id="KW-0282">Flagellum</keyword>
<comment type="similarity">
    <text evidence="3">Belongs to the FliG family.</text>
</comment>
<sequence length="339" mass="35987">MAGRGPPVSGPELTGVRKAALLLVQLGTDRAARVLQSLDDEEIEAVIAEVASLEEVDSSAGTAVLAELVQRLDRGSSPSTPGRAFARKVLTSSLDPHRASQFIDRMGTAPFRELLELPVEQAVAALAPEHPQAVAVVLSSLPAERSLALLQAFPEDRRGDVAFRMASMEPPTPEAVAAVRAGLTKRLAAASRPDGARRARERSAALVEVLQRADAELEAAILAQIQRVDPDLAAEINQKLFSFEDLARLPDKDLQLVVREVDAKVLALALKGASELLRGKLLANMSERAAASVAEESEILGAQRKSDVEAARSEVLAAMRGLEETGKITVARGDDSLVA</sequence>
<evidence type="ECO:0000259" key="11">
    <source>
        <dbReference type="Pfam" id="PF14841"/>
    </source>
</evidence>
<feature type="domain" description="Flagellar motor switch protein FliG C-terminal" evidence="10">
    <location>
        <begin position="224"/>
        <end position="329"/>
    </location>
</feature>
<evidence type="ECO:0000256" key="4">
    <source>
        <dbReference type="ARBA" id="ARBA00021870"/>
    </source>
</evidence>
<evidence type="ECO:0000256" key="1">
    <source>
        <dbReference type="ARBA" id="ARBA00004117"/>
    </source>
</evidence>
<dbReference type="PANTHER" id="PTHR30534:SF0">
    <property type="entry name" value="FLAGELLAR MOTOR SWITCH PROTEIN FLIG"/>
    <property type="match status" value="1"/>
</dbReference>
<evidence type="ECO:0000256" key="9">
    <source>
        <dbReference type="ARBA" id="ARBA00023143"/>
    </source>
</evidence>
<reference evidence="13 14" key="1">
    <citation type="submission" date="2019-11" db="EMBL/GenBank/DDBJ databases">
        <title>Acidiferrimicrobium australis gen. nov., sp. nov., an acidophilic and obligately heterotrophic, member of the Actinobacteria that catalyses dissimilatory oxido- reduction of iron isolated from metal-rich acidic water in Chile.</title>
        <authorList>
            <person name="Gonzalez D."/>
            <person name="Huber K."/>
            <person name="Hedrich S."/>
            <person name="Rojas-Villalobos C."/>
            <person name="Quatrini R."/>
            <person name="Dinamarca M.A."/>
            <person name="Schwarz A."/>
            <person name="Canales C."/>
            <person name="Nancucheo I."/>
        </authorList>
    </citation>
    <scope>NUCLEOTIDE SEQUENCE [LARGE SCALE GENOMIC DNA]</scope>
    <source>
        <strain evidence="13 14">USS-CCA1</strain>
    </source>
</reference>
<evidence type="ECO:0000256" key="8">
    <source>
        <dbReference type="ARBA" id="ARBA00023136"/>
    </source>
</evidence>
<accession>A0ABW9QVU5</accession>
<evidence type="ECO:0000256" key="7">
    <source>
        <dbReference type="ARBA" id="ARBA00022779"/>
    </source>
</evidence>
<keyword evidence="13" id="KW-0969">Cilium</keyword>
<proteinExistence type="inferred from homology"/>
<dbReference type="PRINTS" id="PR00954">
    <property type="entry name" value="FLGMOTORFLIG"/>
</dbReference>
<dbReference type="Pfam" id="PF01706">
    <property type="entry name" value="FliG_C"/>
    <property type="match status" value="1"/>
</dbReference>
<protein>
    <recommendedName>
        <fullName evidence="4">Flagellar motor switch protein FliG</fullName>
    </recommendedName>
</protein>
<evidence type="ECO:0000256" key="5">
    <source>
        <dbReference type="ARBA" id="ARBA00022475"/>
    </source>
</evidence>
<dbReference type="PANTHER" id="PTHR30534">
    <property type="entry name" value="FLAGELLAR MOTOR SWITCH PROTEIN FLIG"/>
    <property type="match status" value="1"/>
</dbReference>
<dbReference type="InterPro" id="IPR023087">
    <property type="entry name" value="Flg_Motor_Flig_C"/>
</dbReference>
<feature type="domain" description="Flagellar motor switch protein FliG middle" evidence="11">
    <location>
        <begin position="121"/>
        <end position="191"/>
    </location>
</feature>
<dbReference type="InterPro" id="IPR032779">
    <property type="entry name" value="FliG_M"/>
</dbReference>
<keyword evidence="7" id="KW-0283">Flagellar rotation</keyword>
<evidence type="ECO:0000259" key="10">
    <source>
        <dbReference type="Pfam" id="PF01706"/>
    </source>
</evidence>
<evidence type="ECO:0000313" key="13">
    <source>
        <dbReference type="EMBL" id="MST33651.1"/>
    </source>
</evidence>
<dbReference type="InterPro" id="IPR011002">
    <property type="entry name" value="FliG_a-hlx"/>
</dbReference>
<evidence type="ECO:0000256" key="3">
    <source>
        <dbReference type="ARBA" id="ARBA00010299"/>
    </source>
</evidence>
<keyword evidence="13" id="KW-0966">Cell projection</keyword>
<evidence type="ECO:0000313" key="14">
    <source>
        <dbReference type="Proteomes" id="UP000437736"/>
    </source>
</evidence>
<dbReference type="InterPro" id="IPR000090">
    <property type="entry name" value="Flg_Motor_Flig"/>
</dbReference>
<dbReference type="InterPro" id="IPR028263">
    <property type="entry name" value="FliG_N"/>
</dbReference>
<dbReference type="Gene3D" id="1.10.220.30">
    <property type="match status" value="3"/>
</dbReference>
<dbReference type="Proteomes" id="UP000437736">
    <property type="component" value="Unassembled WGS sequence"/>
</dbReference>
<keyword evidence="8" id="KW-0472">Membrane</keyword>
<evidence type="ECO:0000259" key="12">
    <source>
        <dbReference type="Pfam" id="PF14842"/>
    </source>
</evidence>
<evidence type="ECO:0000256" key="2">
    <source>
        <dbReference type="ARBA" id="ARBA00004413"/>
    </source>
</evidence>
<name>A0ABW9QVU5_9ACTN</name>
<keyword evidence="9" id="KW-0975">Bacterial flagellum</keyword>
<feature type="domain" description="Flagellar motor switch protein FliG N-terminal" evidence="12">
    <location>
        <begin position="12"/>
        <end position="107"/>
    </location>
</feature>
<comment type="caution">
    <text evidence="13">The sequence shown here is derived from an EMBL/GenBank/DDBJ whole genome shotgun (WGS) entry which is preliminary data.</text>
</comment>
<dbReference type="NCBIfam" id="TIGR00207">
    <property type="entry name" value="fliG"/>
    <property type="match status" value="1"/>
</dbReference>
<gene>
    <name evidence="13" type="primary">fliG</name>
    <name evidence="13" type="ORF">GHK86_13100</name>
</gene>
<keyword evidence="6" id="KW-0145">Chemotaxis</keyword>
<dbReference type="Pfam" id="PF14842">
    <property type="entry name" value="FliG_N"/>
    <property type="match status" value="1"/>
</dbReference>
<keyword evidence="5" id="KW-1003">Cell membrane</keyword>
<dbReference type="Pfam" id="PF14841">
    <property type="entry name" value="FliG_M"/>
    <property type="match status" value="1"/>
</dbReference>
<evidence type="ECO:0000256" key="6">
    <source>
        <dbReference type="ARBA" id="ARBA00022500"/>
    </source>
</evidence>
<comment type="subcellular location">
    <subcellularLocation>
        <location evidence="1">Bacterial flagellum basal body</location>
    </subcellularLocation>
    <subcellularLocation>
        <location evidence="2">Cell membrane</location>
        <topology evidence="2">Peripheral membrane protein</topology>
        <orientation evidence="2">Cytoplasmic side</orientation>
    </subcellularLocation>
</comment>
<keyword evidence="14" id="KW-1185">Reference proteome</keyword>
<dbReference type="EMBL" id="WJHE01000673">
    <property type="protein sequence ID" value="MST33651.1"/>
    <property type="molecule type" value="Genomic_DNA"/>
</dbReference>